<dbReference type="InterPro" id="IPR012938">
    <property type="entry name" value="Glc/Sorbosone_DH"/>
</dbReference>
<proteinExistence type="predicted"/>
<reference evidence="2" key="1">
    <citation type="submission" date="2022-08" db="EMBL/GenBank/DDBJ databases">
        <title>Draft genome sequencing of Roseisolibacter agri AW1220.</title>
        <authorList>
            <person name="Tobiishi Y."/>
            <person name="Tonouchi A."/>
        </authorList>
    </citation>
    <scope>NUCLEOTIDE SEQUENCE</scope>
    <source>
        <strain evidence="2">AW1220</strain>
    </source>
</reference>
<gene>
    <name evidence="2" type="ORF">rosag_13040</name>
</gene>
<dbReference type="InterPro" id="IPR011041">
    <property type="entry name" value="Quinoprot_gluc/sorb_DH_b-prop"/>
</dbReference>
<dbReference type="AlphaFoldDB" id="A0AA37V629"/>
<dbReference type="Gene3D" id="2.120.10.30">
    <property type="entry name" value="TolB, C-terminal domain"/>
    <property type="match status" value="1"/>
</dbReference>
<comment type="caution">
    <text evidence="2">The sequence shown here is derived from an EMBL/GenBank/DDBJ whole genome shotgun (WGS) entry which is preliminary data.</text>
</comment>
<dbReference type="Proteomes" id="UP001161325">
    <property type="component" value="Unassembled WGS sequence"/>
</dbReference>
<evidence type="ECO:0000313" key="3">
    <source>
        <dbReference type="Proteomes" id="UP001161325"/>
    </source>
</evidence>
<keyword evidence="3" id="KW-1185">Reference proteome</keyword>
<protein>
    <submittedName>
        <fullName evidence="2">Oxidoreductase</fullName>
    </submittedName>
</protein>
<accession>A0AA37V629</accession>
<dbReference type="PANTHER" id="PTHR19328:SF13">
    <property type="entry name" value="HIPL1 PROTEIN"/>
    <property type="match status" value="1"/>
</dbReference>
<dbReference type="RefSeq" id="WP_284349236.1">
    <property type="nucleotide sequence ID" value="NZ_BRXS01000002.1"/>
</dbReference>
<dbReference type="InterPro" id="IPR011042">
    <property type="entry name" value="6-blade_b-propeller_TolB-like"/>
</dbReference>
<feature type="domain" description="Glucose/Sorbosone dehydrogenase" evidence="1">
    <location>
        <begin position="53"/>
        <end position="371"/>
    </location>
</feature>
<organism evidence="2 3">
    <name type="scientific">Roseisolibacter agri</name>
    <dbReference type="NCBI Taxonomy" id="2014610"/>
    <lineage>
        <taxon>Bacteria</taxon>
        <taxon>Pseudomonadati</taxon>
        <taxon>Gemmatimonadota</taxon>
        <taxon>Gemmatimonadia</taxon>
        <taxon>Gemmatimonadales</taxon>
        <taxon>Gemmatimonadaceae</taxon>
        <taxon>Roseisolibacter</taxon>
    </lineage>
</organism>
<name>A0AA37V629_9BACT</name>
<sequence length="386" mass="40004">MRLPIVRTLVLLAACDGGASGPVVDTTGGTTTPPPTSGGDSVAVRVRTLASGLDTPWDLVLGPDGMLWVAERGGRVSRVDPATGARTTAGTIAVTESGESGLMGIAFHPDAATTQPFLYAMHSYAAGGGIRNRLVRLRVTNGTLGAPEPLLQDIPGGVVHDGARVVVGPDRLLYLTTGDAGDGDLAQNRASLAGKVLRLTLDGAPAPGNAFNTAVWTLGHRNPQGLAFHPRTGAAYVSEHGAADNDEINLLRAGANYGWPTVRGLCDGDAGAAETAFCQANAVAEPLTTWTPTIAPAGLAVYDAARIPQWRGSLLLASLKDATLWRLTLSTDGARITARTPLYRGQYGRLRAILAAPDGRVYVGTSNRDGRGSPAADDDRILVLEP</sequence>
<dbReference type="SUPFAM" id="SSF50952">
    <property type="entry name" value="Soluble quinoprotein glucose dehydrogenase"/>
    <property type="match status" value="1"/>
</dbReference>
<dbReference type="PANTHER" id="PTHR19328">
    <property type="entry name" value="HEDGEHOG-INTERACTING PROTEIN"/>
    <property type="match status" value="1"/>
</dbReference>
<dbReference type="Pfam" id="PF07995">
    <property type="entry name" value="GSDH"/>
    <property type="match status" value="1"/>
</dbReference>
<dbReference type="EMBL" id="BRXS01000002">
    <property type="protein sequence ID" value="GLC24791.1"/>
    <property type="molecule type" value="Genomic_DNA"/>
</dbReference>
<evidence type="ECO:0000259" key="1">
    <source>
        <dbReference type="Pfam" id="PF07995"/>
    </source>
</evidence>
<evidence type="ECO:0000313" key="2">
    <source>
        <dbReference type="EMBL" id="GLC24791.1"/>
    </source>
</evidence>